<reference evidence="1" key="1">
    <citation type="submission" date="2014-11" db="EMBL/GenBank/DDBJ databases">
        <authorList>
            <person name="Amaro Gonzalez C."/>
        </authorList>
    </citation>
    <scope>NUCLEOTIDE SEQUENCE</scope>
</reference>
<dbReference type="EMBL" id="GBXM01065215">
    <property type="protein sequence ID" value="JAH43362.1"/>
    <property type="molecule type" value="Transcribed_RNA"/>
</dbReference>
<sequence>MCHKHWRVKKTGGPLRPGKRLGCRDLDLRQACSQRQALVRSHRKARWDPLDCHVLRYLASVEGQNHL</sequence>
<reference evidence="1" key="2">
    <citation type="journal article" date="2015" name="Fish Shellfish Immunol.">
        <title>Early steps in the European eel (Anguilla anguilla)-Vibrio vulnificus interaction in the gills: Role of the RtxA13 toxin.</title>
        <authorList>
            <person name="Callol A."/>
            <person name="Pajuelo D."/>
            <person name="Ebbesson L."/>
            <person name="Teles M."/>
            <person name="MacKenzie S."/>
            <person name="Amaro C."/>
        </authorList>
    </citation>
    <scope>NUCLEOTIDE SEQUENCE</scope>
</reference>
<organism evidence="1">
    <name type="scientific">Anguilla anguilla</name>
    <name type="common">European freshwater eel</name>
    <name type="synonym">Muraena anguilla</name>
    <dbReference type="NCBI Taxonomy" id="7936"/>
    <lineage>
        <taxon>Eukaryota</taxon>
        <taxon>Metazoa</taxon>
        <taxon>Chordata</taxon>
        <taxon>Craniata</taxon>
        <taxon>Vertebrata</taxon>
        <taxon>Euteleostomi</taxon>
        <taxon>Actinopterygii</taxon>
        <taxon>Neopterygii</taxon>
        <taxon>Teleostei</taxon>
        <taxon>Anguilliformes</taxon>
        <taxon>Anguillidae</taxon>
        <taxon>Anguilla</taxon>
    </lineage>
</organism>
<evidence type="ECO:0000313" key="1">
    <source>
        <dbReference type="EMBL" id="JAH43362.1"/>
    </source>
</evidence>
<dbReference type="AlphaFoldDB" id="A0A0E9SQ49"/>
<name>A0A0E9SQ49_ANGAN</name>
<accession>A0A0E9SQ49</accession>
<protein>
    <submittedName>
        <fullName evidence="1">Uncharacterized protein</fullName>
    </submittedName>
</protein>
<proteinExistence type="predicted"/>